<keyword evidence="2" id="KW-1185">Reference proteome</keyword>
<dbReference type="GeneID" id="40748339"/>
<dbReference type="RefSeq" id="XP_029757689.1">
    <property type="nucleotide sequence ID" value="XM_029906033.1"/>
</dbReference>
<evidence type="ECO:0000313" key="1">
    <source>
        <dbReference type="EMBL" id="KEQ81502.1"/>
    </source>
</evidence>
<accession>A0A074XHH2</accession>
<dbReference type="EMBL" id="KL584991">
    <property type="protein sequence ID" value="KEQ81502.1"/>
    <property type="molecule type" value="Genomic_DNA"/>
</dbReference>
<dbReference type="Proteomes" id="UP000030706">
    <property type="component" value="Unassembled WGS sequence"/>
</dbReference>
<evidence type="ECO:0000313" key="2">
    <source>
        <dbReference type="Proteomes" id="UP000030706"/>
    </source>
</evidence>
<name>A0A074XHH2_AURPU</name>
<dbReference type="HOGENOM" id="CLU_2849298_0_0_1"/>
<reference evidence="1 2" key="1">
    <citation type="journal article" date="2014" name="BMC Genomics">
        <title>Genome sequencing of four Aureobasidium pullulans varieties: biotechnological potential, stress tolerance, and description of new species.</title>
        <authorList>
            <person name="Gostin Ar C."/>
            <person name="Ohm R.A."/>
            <person name="Kogej T."/>
            <person name="Sonjak S."/>
            <person name="Turk M."/>
            <person name="Zajc J."/>
            <person name="Zalar P."/>
            <person name="Grube M."/>
            <person name="Sun H."/>
            <person name="Han J."/>
            <person name="Sharma A."/>
            <person name="Chiniquy J."/>
            <person name="Ngan C.Y."/>
            <person name="Lipzen A."/>
            <person name="Barry K."/>
            <person name="Grigoriev I.V."/>
            <person name="Gunde-Cimerman N."/>
        </authorList>
    </citation>
    <scope>NUCLEOTIDE SEQUENCE [LARGE SCALE GENOMIC DNA]</scope>
    <source>
        <strain evidence="1 2">EXF-150</strain>
    </source>
</reference>
<organism evidence="1 2">
    <name type="scientific">Aureobasidium pullulans EXF-150</name>
    <dbReference type="NCBI Taxonomy" id="1043002"/>
    <lineage>
        <taxon>Eukaryota</taxon>
        <taxon>Fungi</taxon>
        <taxon>Dikarya</taxon>
        <taxon>Ascomycota</taxon>
        <taxon>Pezizomycotina</taxon>
        <taxon>Dothideomycetes</taxon>
        <taxon>Dothideomycetidae</taxon>
        <taxon>Dothideales</taxon>
        <taxon>Saccotheciaceae</taxon>
        <taxon>Aureobasidium</taxon>
    </lineage>
</organism>
<gene>
    <name evidence="1" type="ORF">M438DRAFT_348003</name>
</gene>
<dbReference type="AlphaFoldDB" id="A0A074XHH2"/>
<proteinExistence type="predicted"/>
<sequence>MLFRPVHPPHWDAPTITLRVEGRTDLKNIVHFYSMRVTKSCTRRASHTPYLTTKYNALEEMISYT</sequence>
<protein>
    <submittedName>
        <fullName evidence="1">Uncharacterized protein</fullName>
    </submittedName>
</protein>